<proteinExistence type="predicted"/>
<sequence>MGGGGEVPQQPGEAVARLVRDARDGGEGLRRCRVLPARPRGGAQLPGPAAEHTVGGDAEQVRDTGRGGATRARRREAAGGGRSSTGRW</sequence>
<keyword evidence="3" id="KW-1185">Reference proteome</keyword>
<dbReference type="OrthoDB" id="1918918at2759"/>
<gene>
    <name evidence="2" type="ORF">MUK42_15096</name>
</gene>
<feature type="region of interest" description="Disordered" evidence="1">
    <location>
        <begin position="20"/>
        <end position="88"/>
    </location>
</feature>
<name>A0A9E7L6L8_9LILI</name>
<dbReference type="EMBL" id="CP097511">
    <property type="protein sequence ID" value="URE47783.1"/>
    <property type="molecule type" value="Genomic_DNA"/>
</dbReference>
<protein>
    <submittedName>
        <fullName evidence="2">AP2</fullName>
    </submittedName>
</protein>
<feature type="compositionally biased region" description="Basic and acidic residues" evidence="1">
    <location>
        <begin position="20"/>
        <end position="30"/>
    </location>
</feature>
<reference evidence="2" key="1">
    <citation type="submission" date="2022-05" db="EMBL/GenBank/DDBJ databases">
        <title>The Musa troglodytarum L. genome provides insights into the mechanism of non-climacteric behaviour and enrichment of carotenoids.</title>
        <authorList>
            <person name="Wang J."/>
        </authorList>
    </citation>
    <scope>NUCLEOTIDE SEQUENCE</scope>
    <source>
        <tissue evidence="2">Leaf</tissue>
    </source>
</reference>
<accession>A0A9E7L6L8</accession>
<organism evidence="2 3">
    <name type="scientific">Musa troglodytarum</name>
    <name type="common">fe'i banana</name>
    <dbReference type="NCBI Taxonomy" id="320322"/>
    <lineage>
        <taxon>Eukaryota</taxon>
        <taxon>Viridiplantae</taxon>
        <taxon>Streptophyta</taxon>
        <taxon>Embryophyta</taxon>
        <taxon>Tracheophyta</taxon>
        <taxon>Spermatophyta</taxon>
        <taxon>Magnoliopsida</taxon>
        <taxon>Liliopsida</taxon>
        <taxon>Zingiberales</taxon>
        <taxon>Musaceae</taxon>
        <taxon>Musa</taxon>
    </lineage>
</organism>
<feature type="compositionally biased region" description="Gly residues" evidence="1">
    <location>
        <begin position="78"/>
        <end position="88"/>
    </location>
</feature>
<evidence type="ECO:0000256" key="1">
    <source>
        <dbReference type="SAM" id="MobiDB-lite"/>
    </source>
</evidence>
<evidence type="ECO:0000313" key="3">
    <source>
        <dbReference type="Proteomes" id="UP001055439"/>
    </source>
</evidence>
<dbReference type="AlphaFoldDB" id="A0A9E7L6L8"/>
<dbReference type="Proteomes" id="UP001055439">
    <property type="component" value="Chromosome 9"/>
</dbReference>
<evidence type="ECO:0000313" key="2">
    <source>
        <dbReference type="EMBL" id="URE47783.1"/>
    </source>
</evidence>